<dbReference type="Proteomes" id="UP001595191">
    <property type="component" value="Unassembled WGS sequence"/>
</dbReference>
<protein>
    <submittedName>
        <fullName evidence="1">DUF4834 family protein</fullName>
    </submittedName>
</protein>
<accession>A0ACC7LJZ7</accession>
<sequence length="87" mass="10300">MAFLKTILTIFLVYYLLKMVLRLLAPKLFSYAAKKTEAHFQEKFGEFVNQNQHREQQVDDVIINKKPQRKDSSSQKVGEYIDFEEVD</sequence>
<reference evidence="1" key="1">
    <citation type="submission" date="2024-09" db="EMBL/GenBank/DDBJ databases">
        <authorList>
            <person name="Liu J."/>
        </authorList>
    </citation>
    <scope>NUCLEOTIDE SEQUENCE</scope>
    <source>
        <strain evidence="1">NBU2967</strain>
    </source>
</reference>
<evidence type="ECO:0000313" key="2">
    <source>
        <dbReference type="Proteomes" id="UP001595191"/>
    </source>
</evidence>
<proteinExistence type="predicted"/>
<name>A0ACC7LJZ7_9FLAO</name>
<organism evidence="1 2">
    <name type="scientific">Meishania litoralis</name>
    <dbReference type="NCBI Taxonomy" id="3434685"/>
    <lineage>
        <taxon>Bacteria</taxon>
        <taxon>Pseudomonadati</taxon>
        <taxon>Bacteroidota</taxon>
        <taxon>Flavobacteriia</taxon>
        <taxon>Flavobacteriales</taxon>
        <taxon>Flavobacteriaceae</taxon>
        <taxon>Meishania</taxon>
    </lineage>
</organism>
<evidence type="ECO:0000313" key="1">
    <source>
        <dbReference type="EMBL" id="MFH6604083.1"/>
    </source>
</evidence>
<keyword evidence="2" id="KW-1185">Reference proteome</keyword>
<dbReference type="EMBL" id="JBHFPV010000002">
    <property type="protein sequence ID" value="MFH6604083.1"/>
    <property type="molecule type" value="Genomic_DNA"/>
</dbReference>
<comment type="caution">
    <text evidence="1">The sequence shown here is derived from an EMBL/GenBank/DDBJ whole genome shotgun (WGS) entry which is preliminary data.</text>
</comment>
<gene>
    <name evidence="1" type="ORF">ACEZ3G_11390</name>
</gene>